<organism evidence="2 3">
    <name type="scientific">Ciona savignyi</name>
    <name type="common">Pacific transparent sea squirt</name>
    <dbReference type="NCBI Taxonomy" id="51511"/>
    <lineage>
        <taxon>Eukaryota</taxon>
        <taxon>Metazoa</taxon>
        <taxon>Chordata</taxon>
        <taxon>Tunicata</taxon>
        <taxon>Ascidiacea</taxon>
        <taxon>Phlebobranchia</taxon>
        <taxon>Cionidae</taxon>
        <taxon>Ciona</taxon>
    </lineage>
</organism>
<reference evidence="2" key="3">
    <citation type="submission" date="2025-09" db="UniProtKB">
        <authorList>
            <consortium name="Ensembl"/>
        </authorList>
    </citation>
    <scope>IDENTIFICATION</scope>
</reference>
<protein>
    <submittedName>
        <fullName evidence="2">Uncharacterized protein</fullName>
    </submittedName>
</protein>
<feature type="compositionally biased region" description="Polar residues" evidence="1">
    <location>
        <begin position="89"/>
        <end position="98"/>
    </location>
</feature>
<sequence length="118" mass="13616">KNPHYGNSRRASREPEKYHANIQARSPRYSSSTSRKRSRDYEYRRPSTSLGPSYGIRRTLDANVKKVKFEEFNRFGLEDSHLLQRKSPEVTSSRSYAPNPSEGMYGLSTDATATNRIR</sequence>
<proteinExistence type="predicted"/>
<evidence type="ECO:0000256" key="1">
    <source>
        <dbReference type="SAM" id="MobiDB-lite"/>
    </source>
</evidence>
<reference evidence="2" key="2">
    <citation type="submission" date="2025-08" db="UniProtKB">
        <authorList>
            <consortium name="Ensembl"/>
        </authorList>
    </citation>
    <scope>IDENTIFICATION</scope>
</reference>
<dbReference type="GeneTree" id="ENSGT00940000180009"/>
<dbReference type="Ensembl" id="ENSCSAVT00000018502.1">
    <property type="protein sequence ID" value="ENSCSAVP00000018302.1"/>
    <property type="gene ID" value="ENSCSAVG00000010750.1"/>
</dbReference>
<feature type="region of interest" description="Disordered" evidence="1">
    <location>
        <begin position="85"/>
        <end position="118"/>
    </location>
</feature>
<dbReference type="AlphaFoldDB" id="H2ZL36"/>
<evidence type="ECO:0000313" key="3">
    <source>
        <dbReference type="Proteomes" id="UP000007875"/>
    </source>
</evidence>
<name>H2ZL36_CIOSA</name>
<reference evidence="3" key="1">
    <citation type="submission" date="2003-08" db="EMBL/GenBank/DDBJ databases">
        <authorList>
            <person name="Birren B."/>
            <person name="Nusbaum C."/>
            <person name="Abebe A."/>
            <person name="Abouelleil A."/>
            <person name="Adekoya E."/>
            <person name="Ait-zahra M."/>
            <person name="Allen N."/>
            <person name="Allen T."/>
            <person name="An P."/>
            <person name="Anderson M."/>
            <person name="Anderson S."/>
            <person name="Arachchi H."/>
            <person name="Armbruster J."/>
            <person name="Bachantsang P."/>
            <person name="Baldwin J."/>
            <person name="Barry A."/>
            <person name="Bayul T."/>
            <person name="Blitshsteyn B."/>
            <person name="Bloom T."/>
            <person name="Blye J."/>
            <person name="Boguslavskiy L."/>
            <person name="Borowsky M."/>
            <person name="Boukhgalter B."/>
            <person name="Brunache A."/>
            <person name="Butler J."/>
            <person name="Calixte N."/>
            <person name="Calvo S."/>
            <person name="Camarata J."/>
            <person name="Campo K."/>
            <person name="Chang J."/>
            <person name="Cheshatsang Y."/>
            <person name="Citroen M."/>
            <person name="Collymore A."/>
            <person name="Considine T."/>
            <person name="Cook A."/>
            <person name="Cooke P."/>
            <person name="Corum B."/>
            <person name="Cuomo C."/>
            <person name="David R."/>
            <person name="Dawoe T."/>
            <person name="Degray S."/>
            <person name="Dodge S."/>
            <person name="Dooley K."/>
            <person name="Dorje P."/>
            <person name="Dorjee K."/>
            <person name="Dorris L."/>
            <person name="Duffey N."/>
            <person name="Dupes A."/>
            <person name="Elkins T."/>
            <person name="Engels R."/>
            <person name="Erickson J."/>
            <person name="Farina A."/>
            <person name="Faro S."/>
            <person name="Ferreira P."/>
            <person name="Fischer H."/>
            <person name="Fitzgerald M."/>
            <person name="Foley K."/>
            <person name="Gage D."/>
            <person name="Galagan J."/>
            <person name="Gearin G."/>
            <person name="Gnerre S."/>
            <person name="Gnirke A."/>
            <person name="Goyette A."/>
            <person name="Graham J."/>
            <person name="Grandbois E."/>
            <person name="Gyaltsen K."/>
            <person name="Hafez N."/>
            <person name="Hagopian D."/>
            <person name="Hagos B."/>
            <person name="Hall J."/>
            <person name="Hatcher B."/>
            <person name="Heller A."/>
            <person name="Higgins H."/>
            <person name="Honan T."/>
            <person name="Horn A."/>
            <person name="Houde N."/>
            <person name="Hughes L."/>
            <person name="Hulme W."/>
            <person name="Husby E."/>
            <person name="Iliev I."/>
            <person name="Jaffe D."/>
            <person name="Jones C."/>
            <person name="Kamal M."/>
            <person name="Kamat A."/>
            <person name="Kamvysselis M."/>
            <person name="Karlsson E."/>
            <person name="Kells C."/>
            <person name="Kieu A."/>
            <person name="Kisner P."/>
            <person name="Kodira C."/>
            <person name="Kulbokas E."/>
            <person name="Labutti K."/>
            <person name="Lama D."/>
            <person name="Landers T."/>
            <person name="Leger J."/>
            <person name="Levine S."/>
            <person name="Lewis D."/>
            <person name="Lewis T."/>
            <person name="Lindblad-toh K."/>
            <person name="Liu X."/>
            <person name="Lokyitsang T."/>
            <person name="Lokyitsang Y."/>
            <person name="Lucien O."/>
            <person name="Lui A."/>
            <person name="Ma L.J."/>
            <person name="Mabbitt R."/>
            <person name="Macdonald J."/>
            <person name="Maclean C."/>
            <person name="Major J."/>
            <person name="Manning J."/>
            <person name="Marabella R."/>
            <person name="Maru K."/>
            <person name="Matthews C."/>
            <person name="Mauceli E."/>
            <person name="Mccarthy M."/>
            <person name="Mcdonough S."/>
            <person name="Mcghee T."/>
            <person name="Meldrim J."/>
            <person name="Meneus L."/>
            <person name="Mesirov J."/>
            <person name="Mihalev A."/>
            <person name="Mihova T."/>
            <person name="Mikkelsen T."/>
            <person name="Mlenga V."/>
            <person name="Moru K."/>
            <person name="Mozes J."/>
            <person name="Mulrain L."/>
            <person name="Munson G."/>
            <person name="Naylor J."/>
            <person name="Newes C."/>
            <person name="Nguyen C."/>
            <person name="Nguyen N."/>
            <person name="Nguyen T."/>
            <person name="Nicol R."/>
            <person name="Nielsen C."/>
            <person name="Nizzari M."/>
            <person name="Norbu C."/>
            <person name="Norbu N."/>
            <person name="O'donnell P."/>
            <person name="Okoawo O."/>
            <person name="O'leary S."/>
            <person name="Omotosho B."/>
            <person name="O'neill K."/>
            <person name="Osman S."/>
            <person name="Parker S."/>
            <person name="Perrin D."/>
            <person name="Phunkhang P."/>
            <person name="Piqani B."/>
            <person name="Purcell S."/>
            <person name="Rachupka T."/>
            <person name="Ramasamy U."/>
            <person name="Rameau R."/>
            <person name="Ray V."/>
            <person name="Raymond C."/>
            <person name="Retta R."/>
            <person name="Richardson S."/>
            <person name="Rise C."/>
            <person name="Rodriguez J."/>
            <person name="Rogers J."/>
            <person name="Rogov P."/>
            <person name="Rutman M."/>
            <person name="Schupbach R."/>
            <person name="Seaman C."/>
            <person name="Settipalli S."/>
            <person name="Sharpe T."/>
            <person name="Sheridan J."/>
            <person name="Sherpa N."/>
            <person name="Shi J."/>
            <person name="Smirnov S."/>
            <person name="Smith C."/>
            <person name="Sougnez C."/>
            <person name="Spencer B."/>
            <person name="Stalker J."/>
            <person name="Stange-thomann N."/>
            <person name="Stavropoulos S."/>
            <person name="Stetson K."/>
            <person name="Stone C."/>
            <person name="Stone S."/>
            <person name="Stubbs M."/>
            <person name="Talamas J."/>
            <person name="Tchuinga P."/>
            <person name="Tenzing P."/>
            <person name="Tesfaye S."/>
            <person name="Theodore J."/>
            <person name="Thoulutsang Y."/>
            <person name="Topham K."/>
            <person name="Towey S."/>
            <person name="Tsamla T."/>
            <person name="Tsomo N."/>
            <person name="Vallee D."/>
            <person name="Vassiliev H."/>
            <person name="Venkataraman V."/>
            <person name="Vinson J."/>
            <person name="Vo A."/>
            <person name="Wade C."/>
            <person name="Wang S."/>
            <person name="Wangchuk T."/>
            <person name="Wangdi T."/>
            <person name="Whittaker C."/>
            <person name="Wilkinson J."/>
            <person name="Wu Y."/>
            <person name="Wyman D."/>
            <person name="Yadav S."/>
            <person name="Yang S."/>
            <person name="Yang X."/>
            <person name="Yeager S."/>
            <person name="Yee E."/>
            <person name="Young G."/>
            <person name="Zainoun J."/>
            <person name="Zembeck L."/>
            <person name="Zimmer A."/>
            <person name="Zody M."/>
            <person name="Lander E."/>
        </authorList>
    </citation>
    <scope>NUCLEOTIDE SEQUENCE [LARGE SCALE GENOMIC DNA]</scope>
</reference>
<accession>H2ZL36</accession>
<dbReference type="HOGENOM" id="CLU_2078259_0_0_1"/>
<dbReference type="Proteomes" id="UP000007875">
    <property type="component" value="Unassembled WGS sequence"/>
</dbReference>
<feature type="compositionally biased region" description="Polar residues" evidence="1">
    <location>
        <begin position="109"/>
        <end position="118"/>
    </location>
</feature>
<feature type="region of interest" description="Disordered" evidence="1">
    <location>
        <begin position="1"/>
        <end position="55"/>
    </location>
</feature>
<keyword evidence="3" id="KW-1185">Reference proteome</keyword>
<dbReference type="InParanoid" id="H2ZL36"/>
<evidence type="ECO:0000313" key="2">
    <source>
        <dbReference type="Ensembl" id="ENSCSAVP00000018302.1"/>
    </source>
</evidence>